<dbReference type="GO" id="GO:0050664">
    <property type="term" value="F:oxidoreductase activity, acting on NAD(P)H, oxygen as acceptor"/>
    <property type="evidence" value="ECO:0007669"/>
    <property type="project" value="TreeGrafter"/>
</dbReference>
<dbReference type="Pfam" id="PF00106">
    <property type="entry name" value="adh_short"/>
    <property type="match status" value="1"/>
</dbReference>
<dbReference type="PANTHER" id="PTHR43008">
    <property type="entry name" value="BENZIL REDUCTASE"/>
    <property type="match status" value="1"/>
</dbReference>
<organism evidence="3 4">
    <name type="scientific">Saccharata proteae CBS 121410</name>
    <dbReference type="NCBI Taxonomy" id="1314787"/>
    <lineage>
        <taxon>Eukaryota</taxon>
        <taxon>Fungi</taxon>
        <taxon>Dikarya</taxon>
        <taxon>Ascomycota</taxon>
        <taxon>Pezizomycotina</taxon>
        <taxon>Dothideomycetes</taxon>
        <taxon>Dothideomycetes incertae sedis</taxon>
        <taxon>Botryosphaeriales</taxon>
        <taxon>Saccharataceae</taxon>
        <taxon>Saccharata</taxon>
    </lineage>
</organism>
<dbReference type="PANTHER" id="PTHR43008:SF12">
    <property type="entry name" value="OXIDOREDUCTASE, SHORT CHAIN DEHYDROGENASE_REDUCTASE FAMILY (AFU_ORTHOLOGUE AFUA_6G13830)"/>
    <property type="match status" value="1"/>
</dbReference>
<accession>A0A9P4HY79</accession>
<evidence type="ECO:0000313" key="4">
    <source>
        <dbReference type="Proteomes" id="UP000799776"/>
    </source>
</evidence>
<keyword evidence="4" id="KW-1185">Reference proteome</keyword>
<evidence type="ECO:0000256" key="2">
    <source>
        <dbReference type="ARBA" id="ARBA00023002"/>
    </source>
</evidence>
<gene>
    <name evidence="3" type="ORF">K490DRAFT_70259</name>
</gene>
<dbReference type="OrthoDB" id="1888931at2759"/>
<protein>
    <submittedName>
        <fullName evidence="3">NAD(P)-binding protein</fullName>
    </submittedName>
</protein>
<comment type="similarity">
    <text evidence="1">Belongs to the short-chain dehydrogenases/reductases (SDR) family.</text>
</comment>
<dbReference type="AlphaFoldDB" id="A0A9P4HY79"/>
<evidence type="ECO:0000313" key="3">
    <source>
        <dbReference type="EMBL" id="KAF2091415.1"/>
    </source>
</evidence>
<dbReference type="SUPFAM" id="SSF51735">
    <property type="entry name" value="NAD(P)-binding Rossmann-fold domains"/>
    <property type="match status" value="1"/>
</dbReference>
<dbReference type="GO" id="GO:0016616">
    <property type="term" value="F:oxidoreductase activity, acting on the CH-OH group of donors, NAD or NADP as acceptor"/>
    <property type="evidence" value="ECO:0007669"/>
    <property type="project" value="UniProtKB-ARBA"/>
</dbReference>
<dbReference type="InterPro" id="IPR002347">
    <property type="entry name" value="SDR_fam"/>
</dbReference>
<reference evidence="3" key="1">
    <citation type="journal article" date="2020" name="Stud. Mycol.">
        <title>101 Dothideomycetes genomes: a test case for predicting lifestyles and emergence of pathogens.</title>
        <authorList>
            <person name="Haridas S."/>
            <person name="Albert R."/>
            <person name="Binder M."/>
            <person name="Bloem J."/>
            <person name="Labutti K."/>
            <person name="Salamov A."/>
            <person name="Andreopoulos B."/>
            <person name="Baker S."/>
            <person name="Barry K."/>
            <person name="Bills G."/>
            <person name="Bluhm B."/>
            <person name="Cannon C."/>
            <person name="Castanera R."/>
            <person name="Culley D."/>
            <person name="Daum C."/>
            <person name="Ezra D."/>
            <person name="Gonzalez J."/>
            <person name="Henrissat B."/>
            <person name="Kuo A."/>
            <person name="Liang C."/>
            <person name="Lipzen A."/>
            <person name="Lutzoni F."/>
            <person name="Magnuson J."/>
            <person name="Mondo S."/>
            <person name="Nolan M."/>
            <person name="Ohm R."/>
            <person name="Pangilinan J."/>
            <person name="Park H.-J."/>
            <person name="Ramirez L."/>
            <person name="Alfaro M."/>
            <person name="Sun H."/>
            <person name="Tritt A."/>
            <person name="Yoshinaga Y."/>
            <person name="Zwiers L.-H."/>
            <person name="Turgeon B."/>
            <person name="Goodwin S."/>
            <person name="Spatafora J."/>
            <person name="Crous P."/>
            <person name="Grigoriev I."/>
        </authorList>
    </citation>
    <scope>NUCLEOTIDE SEQUENCE</scope>
    <source>
        <strain evidence="3">CBS 121410</strain>
    </source>
</reference>
<comment type="caution">
    <text evidence="3">The sequence shown here is derived from an EMBL/GenBank/DDBJ whole genome shotgun (WGS) entry which is preliminary data.</text>
</comment>
<keyword evidence="2" id="KW-0560">Oxidoreductase</keyword>
<dbReference type="Gene3D" id="3.40.50.720">
    <property type="entry name" value="NAD(P)-binding Rossmann-like Domain"/>
    <property type="match status" value="1"/>
</dbReference>
<sequence>MVRPKPSDVNAPVLSQFSLQSKVAAVTGGSRGIGLAVSRGLAEAGAAAEAIIYTSSKNAQLIAATPTSETGSSVKACQFDVTNKVTITATLNQIADEFGQLDIVVANAGIATHHVAKDYTAEQWHAFMKTNLDGASFTAQAAANIFKKQKTCSSLIFTVSVSGTLSLAVERVDFARVNCISPKFIATDMLDAHPREMADAAELKGAYVFLARYASSHTNGADMIIDGGHSLPWNGVLEMST</sequence>
<dbReference type="InterPro" id="IPR036291">
    <property type="entry name" value="NAD(P)-bd_dom_sf"/>
</dbReference>
<dbReference type="Proteomes" id="UP000799776">
    <property type="component" value="Unassembled WGS sequence"/>
</dbReference>
<evidence type="ECO:0000256" key="1">
    <source>
        <dbReference type="ARBA" id="ARBA00006484"/>
    </source>
</evidence>
<dbReference type="EMBL" id="ML978711">
    <property type="protein sequence ID" value="KAF2091415.1"/>
    <property type="molecule type" value="Genomic_DNA"/>
</dbReference>
<proteinExistence type="inferred from homology"/>
<name>A0A9P4HY79_9PEZI</name>
<dbReference type="PRINTS" id="PR00081">
    <property type="entry name" value="GDHRDH"/>
</dbReference>